<evidence type="ECO:0000313" key="2">
    <source>
        <dbReference type="Proteomes" id="UP001066276"/>
    </source>
</evidence>
<comment type="caution">
    <text evidence="1">The sequence shown here is derived from an EMBL/GenBank/DDBJ whole genome shotgun (WGS) entry which is preliminary data.</text>
</comment>
<protein>
    <submittedName>
        <fullName evidence="1">Uncharacterized protein</fullName>
    </submittedName>
</protein>
<dbReference type="AlphaFoldDB" id="A0AAV7QAZ6"/>
<reference evidence="1" key="1">
    <citation type="journal article" date="2022" name="bioRxiv">
        <title>Sequencing and chromosome-scale assembly of the giantPleurodeles waltlgenome.</title>
        <authorList>
            <person name="Brown T."/>
            <person name="Elewa A."/>
            <person name="Iarovenko S."/>
            <person name="Subramanian E."/>
            <person name="Araus A.J."/>
            <person name="Petzold A."/>
            <person name="Susuki M."/>
            <person name="Suzuki K.-i.T."/>
            <person name="Hayashi T."/>
            <person name="Toyoda A."/>
            <person name="Oliveira C."/>
            <person name="Osipova E."/>
            <person name="Leigh N.D."/>
            <person name="Simon A."/>
            <person name="Yun M.H."/>
        </authorList>
    </citation>
    <scope>NUCLEOTIDE SEQUENCE</scope>
    <source>
        <strain evidence="1">20211129_DDA</strain>
        <tissue evidence="1">Liver</tissue>
    </source>
</reference>
<organism evidence="1 2">
    <name type="scientific">Pleurodeles waltl</name>
    <name type="common">Iberian ribbed newt</name>
    <dbReference type="NCBI Taxonomy" id="8319"/>
    <lineage>
        <taxon>Eukaryota</taxon>
        <taxon>Metazoa</taxon>
        <taxon>Chordata</taxon>
        <taxon>Craniata</taxon>
        <taxon>Vertebrata</taxon>
        <taxon>Euteleostomi</taxon>
        <taxon>Amphibia</taxon>
        <taxon>Batrachia</taxon>
        <taxon>Caudata</taxon>
        <taxon>Salamandroidea</taxon>
        <taxon>Salamandridae</taxon>
        <taxon>Pleurodelinae</taxon>
        <taxon>Pleurodeles</taxon>
    </lineage>
</organism>
<accession>A0AAV7QAZ6</accession>
<evidence type="ECO:0000313" key="1">
    <source>
        <dbReference type="EMBL" id="KAJ1136601.1"/>
    </source>
</evidence>
<dbReference type="Proteomes" id="UP001066276">
    <property type="component" value="Chromosome 6"/>
</dbReference>
<gene>
    <name evidence="1" type="ORF">NDU88_003016</name>
</gene>
<keyword evidence="2" id="KW-1185">Reference proteome</keyword>
<name>A0AAV7QAZ6_PLEWA</name>
<proteinExistence type="predicted"/>
<dbReference type="EMBL" id="JANPWB010000010">
    <property type="protein sequence ID" value="KAJ1136601.1"/>
    <property type="molecule type" value="Genomic_DNA"/>
</dbReference>
<sequence>MTEELIRDQLIVQRRERKIQERPWAAKDPSLMKAIGMAKIIEESQRCMKELNKKDRATDVSVVGPDQQDYVESEVCAHKKKEKKD</sequence>